<proteinExistence type="inferred from homology"/>
<dbReference type="Proteomes" id="UP000007264">
    <property type="component" value="Unassembled WGS sequence"/>
</dbReference>
<feature type="transmembrane region" description="Helical" evidence="7">
    <location>
        <begin position="105"/>
        <end position="125"/>
    </location>
</feature>
<feature type="region of interest" description="Disordered" evidence="6">
    <location>
        <begin position="1"/>
        <end position="85"/>
    </location>
</feature>
<keyword evidence="4 7" id="KW-1133">Transmembrane helix</keyword>
<dbReference type="KEGG" id="csl:COCSUDRAFT_68176"/>
<keyword evidence="9" id="KW-1185">Reference proteome</keyword>
<dbReference type="GO" id="GO:0005783">
    <property type="term" value="C:endoplasmic reticulum"/>
    <property type="evidence" value="ECO:0007669"/>
    <property type="project" value="TreeGrafter"/>
</dbReference>
<evidence type="ECO:0000256" key="3">
    <source>
        <dbReference type="ARBA" id="ARBA00022692"/>
    </source>
</evidence>
<feature type="transmembrane region" description="Helical" evidence="7">
    <location>
        <begin position="247"/>
        <end position="271"/>
    </location>
</feature>
<gene>
    <name evidence="8" type="ORF">COCSUDRAFT_68176</name>
</gene>
<dbReference type="PANTHER" id="PTHR12703">
    <property type="entry name" value="TRANSMEMBRANE PROTEIN 33"/>
    <property type="match status" value="1"/>
</dbReference>
<reference evidence="8 9" key="1">
    <citation type="journal article" date="2012" name="Genome Biol.">
        <title>The genome of the polar eukaryotic microalga coccomyxa subellipsoidea reveals traits of cold adaptation.</title>
        <authorList>
            <person name="Blanc G."/>
            <person name="Agarkova I."/>
            <person name="Grimwood J."/>
            <person name="Kuo A."/>
            <person name="Brueggeman A."/>
            <person name="Dunigan D."/>
            <person name="Gurnon J."/>
            <person name="Ladunga I."/>
            <person name="Lindquist E."/>
            <person name="Lucas S."/>
            <person name="Pangilinan J."/>
            <person name="Proschold T."/>
            <person name="Salamov A."/>
            <person name="Schmutz J."/>
            <person name="Weeks D."/>
            <person name="Yamada T."/>
            <person name="Claverie J.M."/>
            <person name="Grigoriev I."/>
            <person name="Van Etten J."/>
            <person name="Lomsadze A."/>
            <person name="Borodovsky M."/>
        </authorList>
    </citation>
    <scope>NUCLEOTIDE SEQUENCE [LARGE SCALE GENOMIC DNA]</scope>
    <source>
        <strain evidence="8 9">C-169</strain>
    </source>
</reference>
<evidence type="ECO:0000256" key="4">
    <source>
        <dbReference type="ARBA" id="ARBA00022989"/>
    </source>
</evidence>
<dbReference type="RefSeq" id="XP_005643277.1">
    <property type="nucleotide sequence ID" value="XM_005643220.1"/>
</dbReference>
<dbReference type="PANTHER" id="PTHR12703:SF4">
    <property type="entry name" value="TRANSMEMBRANE PROTEIN 33"/>
    <property type="match status" value="1"/>
</dbReference>
<evidence type="ECO:0000256" key="2">
    <source>
        <dbReference type="ARBA" id="ARBA00007322"/>
    </source>
</evidence>
<sequence>MPVETPEGLRSQVLSMASSDPSFDPSLVTPSTAFSASPSTQAPADEAGEKQHTASPSRPAADEPASTAGSGSSSSRPAKSGSTAKGDGGLKGFGLQLLGSSQTRLFILHSALLLLGLGVVQPLSGLLSYRAWRWFLAISVLSHGYKLSLKHGRPTLRPFPAALKAWFVPVATSTDFQYLLLSFMFLQTRPMTLVVVPIWVLALYHFFAYASQHFSSNPLWVKYGADAHRFLSANQGQALVFNAGAEIGAGLLLLLGLLTPARSIMLTFIYWRNFLPARYNTPDSSAYHRQAWGMLAERAAPVLRAVPMLQVPISYIKRGFAAR</sequence>
<evidence type="ECO:0000313" key="8">
    <source>
        <dbReference type="EMBL" id="EIE18733.1"/>
    </source>
</evidence>
<dbReference type="OrthoDB" id="2423701at2759"/>
<dbReference type="GO" id="GO:0016020">
    <property type="term" value="C:membrane"/>
    <property type="evidence" value="ECO:0007669"/>
    <property type="project" value="UniProtKB-SubCell"/>
</dbReference>
<comment type="subcellular location">
    <subcellularLocation>
        <location evidence="1">Membrane</location>
        <topology evidence="1">Multi-pass membrane protein</topology>
    </subcellularLocation>
</comment>
<dbReference type="GO" id="GO:0061024">
    <property type="term" value="P:membrane organization"/>
    <property type="evidence" value="ECO:0007669"/>
    <property type="project" value="TreeGrafter"/>
</dbReference>
<dbReference type="GO" id="GO:0071786">
    <property type="term" value="P:endoplasmic reticulum tubular network organization"/>
    <property type="evidence" value="ECO:0007669"/>
    <property type="project" value="TreeGrafter"/>
</dbReference>
<feature type="compositionally biased region" description="Low complexity" evidence="6">
    <location>
        <begin position="29"/>
        <end position="44"/>
    </location>
</feature>
<accession>I0YK14</accession>
<comment type="caution">
    <text evidence="8">The sequence shown here is derived from an EMBL/GenBank/DDBJ whole genome shotgun (WGS) entry which is preliminary data.</text>
</comment>
<dbReference type="AlphaFoldDB" id="I0YK14"/>
<keyword evidence="5 7" id="KW-0472">Membrane</keyword>
<dbReference type="GeneID" id="17036662"/>
<dbReference type="InterPro" id="IPR051645">
    <property type="entry name" value="PER33/POM33_regulator"/>
</dbReference>
<protein>
    <submittedName>
        <fullName evidence="8">Uncharacterized protein</fullName>
    </submittedName>
</protein>
<dbReference type="EMBL" id="AGSI01000022">
    <property type="protein sequence ID" value="EIE18733.1"/>
    <property type="molecule type" value="Genomic_DNA"/>
</dbReference>
<keyword evidence="3 7" id="KW-0812">Transmembrane</keyword>
<dbReference type="eggNOG" id="ENOG502QRE5">
    <property type="taxonomic scope" value="Eukaryota"/>
</dbReference>
<evidence type="ECO:0000256" key="6">
    <source>
        <dbReference type="SAM" id="MobiDB-lite"/>
    </source>
</evidence>
<comment type="similarity">
    <text evidence="2">Belongs to the PER33/POM33 family.</text>
</comment>
<feature type="compositionally biased region" description="Polar residues" evidence="6">
    <location>
        <begin position="12"/>
        <end position="21"/>
    </location>
</feature>
<dbReference type="Pfam" id="PF03661">
    <property type="entry name" value="TMEM33_Pom33"/>
    <property type="match status" value="1"/>
</dbReference>
<name>I0YK14_COCSC</name>
<evidence type="ECO:0000256" key="5">
    <source>
        <dbReference type="ARBA" id="ARBA00023136"/>
    </source>
</evidence>
<feature type="transmembrane region" description="Helical" evidence="7">
    <location>
        <begin position="191"/>
        <end position="210"/>
    </location>
</feature>
<evidence type="ECO:0000256" key="7">
    <source>
        <dbReference type="SAM" id="Phobius"/>
    </source>
</evidence>
<dbReference type="InterPro" id="IPR005344">
    <property type="entry name" value="TMEM33/Pom33"/>
</dbReference>
<evidence type="ECO:0000256" key="1">
    <source>
        <dbReference type="ARBA" id="ARBA00004141"/>
    </source>
</evidence>
<feature type="compositionally biased region" description="Low complexity" evidence="6">
    <location>
        <begin position="64"/>
        <end position="84"/>
    </location>
</feature>
<evidence type="ECO:0000313" key="9">
    <source>
        <dbReference type="Proteomes" id="UP000007264"/>
    </source>
</evidence>
<organism evidence="8 9">
    <name type="scientific">Coccomyxa subellipsoidea (strain C-169)</name>
    <name type="common">Green microalga</name>
    <dbReference type="NCBI Taxonomy" id="574566"/>
    <lineage>
        <taxon>Eukaryota</taxon>
        <taxon>Viridiplantae</taxon>
        <taxon>Chlorophyta</taxon>
        <taxon>core chlorophytes</taxon>
        <taxon>Trebouxiophyceae</taxon>
        <taxon>Trebouxiophyceae incertae sedis</taxon>
        <taxon>Coccomyxaceae</taxon>
        <taxon>Coccomyxa</taxon>
        <taxon>Coccomyxa subellipsoidea</taxon>
    </lineage>
</organism>